<organism evidence="1 2">
    <name type="scientific">Candidatus Gottesmanbacteria bacterium CG11_big_fil_rev_8_21_14_0_20_37_11</name>
    <dbReference type="NCBI Taxonomy" id="1974575"/>
    <lineage>
        <taxon>Bacteria</taxon>
        <taxon>Candidatus Gottesmaniibacteriota</taxon>
    </lineage>
</organism>
<protein>
    <submittedName>
        <fullName evidence="1">Uncharacterized protein</fullName>
    </submittedName>
</protein>
<evidence type="ECO:0000313" key="1">
    <source>
        <dbReference type="EMBL" id="PIR08720.1"/>
    </source>
</evidence>
<dbReference type="EMBL" id="PCWS01000031">
    <property type="protein sequence ID" value="PIR08720.1"/>
    <property type="molecule type" value="Genomic_DNA"/>
</dbReference>
<name>A0A2H0NIL5_9BACT</name>
<sequence length="186" mass="22563">MYRKNIIVKLQKFLQSHSKFEEECEAVYLLAEIRKIIEKNNKYKTLCFYCNWILHSKLNYKPTDDFLSKKFNKYIDINKSKKEIQRDLINGQKDFFKLKDLNSELNEFLKNYKLSTDFLEGNKWHKFCKLFLENIMECQIDFGSKTKSCKINCFSVEKIDSNYYYLFYLSNGVRIPRIILKFKQNK</sequence>
<comment type="caution">
    <text evidence="1">The sequence shown here is derived from an EMBL/GenBank/DDBJ whole genome shotgun (WGS) entry which is preliminary data.</text>
</comment>
<reference evidence="1 2" key="1">
    <citation type="submission" date="2017-09" db="EMBL/GenBank/DDBJ databases">
        <title>Depth-based differentiation of microbial function through sediment-hosted aquifers and enrichment of novel symbionts in the deep terrestrial subsurface.</title>
        <authorList>
            <person name="Probst A.J."/>
            <person name="Ladd B."/>
            <person name="Jarett J.K."/>
            <person name="Geller-Mcgrath D.E."/>
            <person name="Sieber C.M."/>
            <person name="Emerson J.B."/>
            <person name="Anantharaman K."/>
            <person name="Thomas B.C."/>
            <person name="Malmstrom R."/>
            <person name="Stieglmeier M."/>
            <person name="Klingl A."/>
            <person name="Woyke T."/>
            <person name="Ryan C.M."/>
            <person name="Banfield J.F."/>
        </authorList>
    </citation>
    <scope>NUCLEOTIDE SEQUENCE [LARGE SCALE GENOMIC DNA]</scope>
    <source>
        <strain evidence="1">CG11_big_fil_rev_8_21_14_0_20_37_11</strain>
    </source>
</reference>
<gene>
    <name evidence="1" type="ORF">COV53_01545</name>
</gene>
<dbReference type="Proteomes" id="UP000230707">
    <property type="component" value="Unassembled WGS sequence"/>
</dbReference>
<proteinExistence type="predicted"/>
<dbReference type="AlphaFoldDB" id="A0A2H0NIL5"/>
<accession>A0A2H0NIL5</accession>
<evidence type="ECO:0000313" key="2">
    <source>
        <dbReference type="Proteomes" id="UP000230707"/>
    </source>
</evidence>